<feature type="domain" description="Protein FecR C-terminal" evidence="3">
    <location>
        <begin position="261"/>
        <end position="326"/>
    </location>
</feature>
<dbReference type="OrthoDB" id="1452822at2"/>
<dbReference type="EMBL" id="FQWQ01000005">
    <property type="protein sequence ID" value="SHH85523.1"/>
    <property type="molecule type" value="Genomic_DNA"/>
</dbReference>
<feature type="transmembrane region" description="Helical" evidence="1">
    <location>
        <begin position="93"/>
        <end position="112"/>
    </location>
</feature>
<organism evidence="4 5">
    <name type="scientific">Chryseolinea serpens</name>
    <dbReference type="NCBI Taxonomy" id="947013"/>
    <lineage>
        <taxon>Bacteria</taxon>
        <taxon>Pseudomonadati</taxon>
        <taxon>Bacteroidota</taxon>
        <taxon>Cytophagia</taxon>
        <taxon>Cytophagales</taxon>
        <taxon>Fulvivirgaceae</taxon>
        <taxon>Chryseolinea</taxon>
    </lineage>
</organism>
<evidence type="ECO:0000256" key="1">
    <source>
        <dbReference type="SAM" id="Phobius"/>
    </source>
</evidence>
<dbReference type="Pfam" id="PF16344">
    <property type="entry name" value="FecR_C"/>
    <property type="match status" value="1"/>
</dbReference>
<dbReference type="Gene3D" id="3.55.50.30">
    <property type="match status" value="1"/>
</dbReference>
<evidence type="ECO:0000259" key="2">
    <source>
        <dbReference type="Pfam" id="PF04773"/>
    </source>
</evidence>
<name>A0A1M5WE72_9BACT</name>
<feature type="domain" description="FecR protein" evidence="2">
    <location>
        <begin position="130"/>
        <end position="217"/>
    </location>
</feature>
<dbReference type="PIRSF" id="PIRSF018266">
    <property type="entry name" value="FecR"/>
    <property type="match status" value="1"/>
</dbReference>
<protein>
    <submittedName>
        <fullName evidence="4">FecR family protein</fullName>
    </submittedName>
</protein>
<dbReference type="Proteomes" id="UP000184212">
    <property type="component" value="Unassembled WGS sequence"/>
</dbReference>
<dbReference type="PANTHER" id="PTHR30273">
    <property type="entry name" value="PERIPLASMIC SIGNAL SENSOR AND SIGMA FACTOR ACTIVATOR FECR-RELATED"/>
    <property type="match status" value="1"/>
</dbReference>
<dbReference type="InterPro" id="IPR012373">
    <property type="entry name" value="Ferrdict_sens_TM"/>
</dbReference>
<proteinExistence type="predicted"/>
<keyword evidence="5" id="KW-1185">Reference proteome</keyword>
<sequence>MNTNLNDIDDLIGKYLAGEAGAEEIAFVESWAKADEGNQRYFDQLKTIFQKAATVKGYQTFDTDAAWNKLKHSMKHPARDNVVPLRSRSSMSVYWRVAASILVVLGVGWFAYTFLSPSTTPPVEVATDRATASDTLPDGSDVFLNRETKLTYAYDKKKKTHTVKLKGEAYFNIHHEDDKTFVVQIADVYIRDIGTAFNVKAYPDSEIVEVVVEEGEVMFYTDKDSGVYLRANGKGIYNKKTKKFTIDQPEENVLSYKTKFFSFSDTDLVTVAEALNGVYDRKIVLGENIKNCRLTVSFNNENLDAIVDVIKETLGVTAKEAGGQIILEGSGCANP</sequence>
<reference evidence="4 5" key="1">
    <citation type="submission" date="2016-11" db="EMBL/GenBank/DDBJ databases">
        <authorList>
            <person name="Jaros S."/>
            <person name="Januszkiewicz K."/>
            <person name="Wedrychowicz H."/>
        </authorList>
    </citation>
    <scope>NUCLEOTIDE SEQUENCE [LARGE SCALE GENOMIC DNA]</scope>
    <source>
        <strain evidence="4 5">DSM 24574</strain>
    </source>
</reference>
<gene>
    <name evidence="4" type="ORF">SAMN04488109_5602</name>
</gene>
<dbReference type="InterPro" id="IPR006860">
    <property type="entry name" value="FecR"/>
</dbReference>
<dbReference type="GO" id="GO:0016989">
    <property type="term" value="F:sigma factor antagonist activity"/>
    <property type="evidence" value="ECO:0007669"/>
    <property type="project" value="TreeGrafter"/>
</dbReference>
<evidence type="ECO:0000313" key="5">
    <source>
        <dbReference type="Proteomes" id="UP000184212"/>
    </source>
</evidence>
<dbReference type="STRING" id="947013.SAMN04488109_5602"/>
<evidence type="ECO:0000259" key="3">
    <source>
        <dbReference type="Pfam" id="PF16344"/>
    </source>
</evidence>
<keyword evidence="1" id="KW-0812">Transmembrane</keyword>
<dbReference type="Pfam" id="PF04773">
    <property type="entry name" value="FecR"/>
    <property type="match status" value="1"/>
</dbReference>
<dbReference type="InterPro" id="IPR032508">
    <property type="entry name" value="FecR_C"/>
</dbReference>
<keyword evidence="1" id="KW-1133">Transmembrane helix</keyword>
<keyword evidence="1" id="KW-0472">Membrane</keyword>
<accession>A0A1M5WE72</accession>
<dbReference type="PANTHER" id="PTHR30273:SF2">
    <property type="entry name" value="PROTEIN FECR"/>
    <property type="match status" value="1"/>
</dbReference>
<evidence type="ECO:0000313" key="4">
    <source>
        <dbReference type="EMBL" id="SHH85523.1"/>
    </source>
</evidence>
<dbReference type="RefSeq" id="WP_073141326.1">
    <property type="nucleotide sequence ID" value="NZ_FQWQ01000005.1"/>
</dbReference>
<dbReference type="Gene3D" id="2.60.120.1440">
    <property type="match status" value="1"/>
</dbReference>
<dbReference type="AlphaFoldDB" id="A0A1M5WE72"/>